<feature type="compositionally biased region" description="Low complexity" evidence="1">
    <location>
        <begin position="58"/>
        <end position="75"/>
    </location>
</feature>
<gene>
    <name evidence="3" type="ORF">CSAL01_07502</name>
</gene>
<dbReference type="EMBL" id="JFFI01002201">
    <property type="protein sequence ID" value="KXH40125.1"/>
    <property type="molecule type" value="Genomic_DNA"/>
</dbReference>
<dbReference type="AlphaFoldDB" id="A0A135SWA3"/>
<sequence length="369" mass="40566">MPSKSRFTLCLGSLLLAGTQLGVDAGPSPDIQRWAAWTTSYNNKNVVLAESPPPPSMPGSSATPSLTPTPSISQTSPPPQTTKSEKSLNPSDVLTVWPSSTAAAQKPGAVCTEESHCNGSNTQCDRNQTPACDKAAQVCKCLALPATTPKPTSTTTTPTKNTSKAPYPIFTQWIKDMEIVVGEQKCNDKASFDKEQVSGMDILMDIKKICKALDEKKLRISPDSGEYKSNGLGTNGSKHHFSISWIQGCTFPSKERTKYGMRAFDPRETREEIDGMNRCEYMLNWNWKECEYQIVRQLLHFRVSTLRWYYADFHDGGDKTNSGKGGYRDIGCLRYATGPGEEGAKGTGDGIKERLKELAKDLGPWETIF</sequence>
<feature type="signal peptide" evidence="2">
    <location>
        <begin position="1"/>
        <end position="25"/>
    </location>
</feature>
<keyword evidence="4" id="KW-1185">Reference proteome</keyword>
<evidence type="ECO:0000256" key="1">
    <source>
        <dbReference type="SAM" id="MobiDB-lite"/>
    </source>
</evidence>
<dbReference type="Proteomes" id="UP000070121">
    <property type="component" value="Unassembled WGS sequence"/>
</dbReference>
<organism evidence="3 4">
    <name type="scientific">Colletotrichum salicis</name>
    <dbReference type="NCBI Taxonomy" id="1209931"/>
    <lineage>
        <taxon>Eukaryota</taxon>
        <taxon>Fungi</taxon>
        <taxon>Dikarya</taxon>
        <taxon>Ascomycota</taxon>
        <taxon>Pezizomycotina</taxon>
        <taxon>Sordariomycetes</taxon>
        <taxon>Hypocreomycetidae</taxon>
        <taxon>Glomerellales</taxon>
        <taxon>Glomerellaceae</taxon>
        <taxon>Colletotrichum</taxon>
        <taxon>Colletotrichum acutatum species complex</taxon>
    </lineage>
</organism>
<proteinExistence type="predicted"/>
<reference evidence="3 4" key="1">
    <citation type="submission" date="2014-02" db="EMBL/GenBank/DDBJ databases">
        <title>The genome sequence of Colletotrichum salicis CBS 607.94.</title>
        <authorList>
            <person name="Baroncelli R."/>
            <person name="Thon M.R."/>
        </authorList>
    </citation>
    <scope>NUCLEOTIDE SEQUENCE [LARGE SCALE GENOMIC DNA]</scope>
    <source>
        <strain evidence="3 4">CBS 607.94</strain>
    </source>
</reference>
<feature type="region of interest" description="Disordered" evidence="1">
    <location>
        <begin position="47"/>
        <end position="93"/>
    </location>
</feature>
<protein>
    <submittedName>
        <fullName evidence="3">Uncharacterized protein</fullName>
    </submittedName>
</protein>
<accession>A0A135SWA3</accession>
<keyword evidence="2" id="KW-0732">Signal</keyword>
<comment type="caution">
    <text evidence="3">The sequence shown here is derived from an EMBL/GenBank/DDBJ whole genome shotgun (WGS) entry which is preliminary data.</text>
</comment>
<evidence type="ECO:0000313" key="4">
    <source>
        <dbReference type="Proteomes" id="UP000070121"/>
    </source>
</evidence>
<feature type="chain" id="PRO_5007802991" evidence="2">
    <location>
        <begin position="26"/>
        <end position="369"/>
    </location>
</feature>
<name>A0A135SWA3_9PEZI</name>
<evidence type="ECO:0000256" key="2">
    <source>
        <dbReference type="SAM" id="SignalP"/>
    </source>
</evidence>
<dbReference type="OrthoDB" id="1896086at2759"/>
<evidence type="ECO:0000313" key="3">
    <source>
        <dbReference type="EMBL" id="KXH40125.1"/>
    </source>
</evidence>